<comment type="caution">
    <text evidence="1">The sequence shown here is derived from an EMBL/GenBank/DDBJ whole genome shotgun (WGS) entry which is preliminary data.</text>
</comment>
<dbReference type="Proteomes" id="UP000824540">
    <property type="component" value="Unassembled WGS sequence"/>
</dbReference>
<sequence length="199" mass="21970">MSVTLHDQSFFPGANIYHIIEVKLYKGNLLKFFAPLASHDGRQHLLISTFHEASKILPLAMGQPLHSRFSSGVAGIAVQETLFILINDFSHLALVGRRMEHGSNFPLLSVVVTIEVEGMSLYSVGLFMDVLGVGWNYKPPIFHLNAMTWSDPKCGPLSNFISNHAFSQVLHLTPALTIVFARDITQPGFILTVLDLSAL</sequence>
<keyword evidence="2" id="KW-1185">Reference proteome</keyword>
<evidence type="ECO:0000313" key="1">
    <source>
        <dbReference type="EMBL" id="KAG9351893.1"/>
    </source>
</evidence>
<dbReference type="AlphaFoldDB" id="A0A8T2PEX1"/>
<accession>A0A8T2PEX1</accession>
<dbReference type="EMBL" id="JAFBMS010000006">
    <property type="protein sequence ID" value="KAG9351893.1"/>
    <property type="molecule type" value="Genomic_DNA"/>
</dbReference>
<proteinExistence type="predicted"/>
<gene>
    <name evidence="1" type="ORF">JZ751_023144</name>
</gene>
<evidence type="ECO:0000313" key="2">
    <source>
        <dbReference type="Proteomes" id="UP000824540"/>
    </source>
</evidence>
<reference evidence="1" key="1">
    <citation type="thesis" date="2021" institute="BYU ScholarsArchive" country="Provo, UT, USA">
        <title>Applications of and Algorithms for Genome Assembly and Genomic Analyses with an Emphasis on Marine Teleosts.</title>
        <authorList>
            <person name="Pickett B.D."/>
        </authorList>
    </citation>
    <scope>NUCLEOTIDE SEQUENCE</scope>
    <source>
        <strain evidence="1">HI-2016</strain>
    </source>
</reference>
<protein>
    <submittedName>
        <fullName evidence="1">Uncharacterized protein</fullName>
    </submittedName>
</protein>
<name>A0A8T2PEX1_9TELE</name>
<organism evidence="1 2">
    <name type="scientific">Albula glossodonta</name>
    <name type="common">roundjaw bonefish</name>
    <dbReference type="NCBI Taxonomy" id="121402"/>
    <lineage>
        <taxon>Eukaryota</taxon>
        <taxon>Metazoa</taxon>
        <taxon>Chordata</taxon>
        <taxon>Craniata</taxon>
        <taxon>Vertebrata</taxon>
        <taxon>Euteleostomi</taxon>
        <taxon>Actinopterygii</taxon>
        <taxon>Neopterygii</taxon>
        <taxon>Teleostei</taxon>
        <taxon>Albuliformes</taxon>
        <taxon>Albulidae</taxon>
        <taxon>Albula</taxon>
    </lineage>
</organism>